<reference evidence="2 3" key="1">
    <citation type="submission" date="2019-02" db="EMBL/GenBank/DDBJ databases">
        <title>Bacterial novel species Emticicia sp. 17J42-9 isolated from soil.</title>
        <authorList>
            <person name="Jung H.-Y."/>
        </authorList>
    </citation>
    <scope>NUCLEOTIDE SEQUENCE [LARGE SCALE GENOMIC DNA]</scope>
    <source>
        <strain evidence="2 3">17J42-9</strain>
    </source>
</reference>
<organism evidence="2 3">
    <name type="scientific">Emticicia agri</name>
    <dbReference type="NCBI Taxonomy" id="2492393"/>
    <lineage>
        <taxon>Bacteria</taxon>
        <taxon>Pseudomonadati</taxon>
        <taxon>Bacteroidota</taxon>
        <taxon>Cytophagia</taxon>
        <taxon>Cytophagales</taxon>
        <taxon>Leadbetterellaceae</taxon>
        <taxon>Emticicia</taxon>
    </lineage>
</organism>
<dbReference type="PROSITE" id="PS50943">
    <property type="entry name" value="HTH_CROC1"/>
    <property type="match status" value="1"/>
</dbReference>
<dbReference type="GO" id="GO:0001046">
    <property type="term" value="F:core promoter sequence-specific DNA binding"/>
    <property type="evidence" value="ECO:0007669"/>
    <property type="project" value="TreeGrafter"/>
</dbReference>
<dbReference type="PANTHER" id="PTHR40455">
    <property type="entry name" value="ANTITOXIN HIGA"/>
    <property type="match status" value="1"/>
</dbReference>
<dbReference type="InterPro" id="IPR001387">
    <property type="entry name" value="Cro/C1-type_HTH"/>
</dbReference>
<evidence type="ECO:0000313" key="3">
    <source>
        <dbReference type="Proteomes" id="UP000293162"/>
    </source>
</evidence>
<dbReference type="EMBL" id="SEWF01000002">
    <property type="protein sequence ID" value="RYU97538.1"/>
    <property type="molecule type" value="Genomic_DNA"/>
</dbReference>
<dbReference type="InterPro" id="IPR039060">
    <property type="entry name" value="Antitox_HigA"/>
</dbReference>
<comment type="caution">
    <text evidence="2">The sequence shown here is derived from an EMBL/GenBank/DDBJ whole genome shotgun (WGS) entry which is preliminary data.</text>
</comment>
<name>A0A4Q5M550_9BACT</name>
<dbReference type="GO" id="GO:0006355">
    <property type="term" value="P:regulation of DNA-templated transcription"/>
    <property type="evidence" value="ECO:0007669"/>
    <property type="project" value="InterPro"/>
</dbReference>
<dbReference type="AlphaFoldDB" id="A0A4Q5M550"/>
<feature type="domain" description="HTH cro/C1-type" evidence="1">
    <location>
        <begin position="61"/>
        <end position="114"/>
    </location>
</feature>
<gene>
    <name evidence="2" type="ORF">EWM59_01700</name>
</gene>
<dbReference type="InterPro" id="IPR010982">
    <property type="entry name" value="Lambda_DNA-bd_dom_sf"/>
</dbReference>
<dbReference type="SUPFAM" id="SSF47413">
    <property type="entry name" value="lambda repressor-like DNA-binding domains"/>
    <property type="match status" value="1"/>
</dbReference>
<dbReference type="Proteomes" id="UP000293162">
    <property type="component" value="Unassembled WGS sequence"/>
</dbReference>
<evidence type="ECO:0000259" key="1">
    <source>
        <dbReference type="PROSITE" id="PS50943"/>
    </source>
</evidence>
<protein>
    <submittedName>
        <fullName evidence="2">Transcriptional regulator</fullName>
    </submittedName>
</protein>
<proteinExistence type="predicted"/>
<evidence type="ECO:0000313" key="2">
    <source>
        <dbReference type="EMBL" id="RYU97538.1"/>
    </source>
</evidence>
<dbReference type="Gene3D" id="1.10.260.40">
    <property type="entry name" value="lambda repressor-like DNA-binding domains"/>
    <property type="match status" value="1"/>
</dbReference>
<dbReference type="OrthoDB" id="9796786at2"/>
<dbReference type="PANTHER" id="PTHR40455:SF1">
    <property type="entry name" value="ANTITOXIN HIGA"/>
    <property type="match status" value="1"/>
</dbReference>
<keyword evidence="3" id="KW-1185">Reference proteome</keyword>
<sequence length="117" mass="13536">MTITPIKTAEEYTTAMNNIRQLWDCPENSKEADLLEVLSILVEDYEKKQYSITPLDPIEAIKYKMEEEGLNQKDLVKYFGSKERVSEVLNKKRPLTLRMIKNLYHNLGISADSLLAL</sequence>
<accession>A0A4Q5M550</accession>